<evidence type="ECO:0000256" key="2">
    <source>
        <dbReference type="ARBA" id="ARBA00023186"/>
    </source>
</evidence>
<evidence type="ECO:0000256" key="6">
    <source>
        <dbReference type="SAM" id="MobiDB-lite"/>
    </source>
</evidence>
<dbReference type="HAMAP" id="MF_01151">
    <property type="entry name" value="GrpE"/>
    <property type="match status" value="1"/>
</dbReference>
<evidence type="ECO:0000256" key="4">
    <source>
        <dbReference type="RuleBase" id="RU004478"/>
    </source>
</evidence>
<dbReference type="SUPFAM" id="SSF51064">
    <property type="entry name" value="Head domain of nucleotide exchange factor GrpE"/>
    <property type="match status" value="1"/>
</dbReference>
<dbReference type="GO" id="GO:0042803">
    <property type="term" value="F:protein homodimerization activity"/>
    <property type="evidence" value="ECO:0007669"/>
    <property type="project" value="InterPro"/>
</dbReference>
<dbReference type="PRINTS" id="PR00773">
    <property type="entry name" value="GRPEPROTEIN"/>
</dbReference>
<organism evidence="7 8">
    <name type="scientific">Candidatus Taylorbacteria bacterium CG11_big_fil_rev_8_21_14_0_20_46_11</name>
    <dbReference type="NCBI Taxonomy" id="1975025"/>
    <lineage>
        <taxon>Bacteria</taxon>
        <taxon>Candidatus Tayloriibacteriota</taxon>
    </lineage>
</organism>
<comment type="subcellular location">
    <subcellularLocation>
        <location evidence="3">Cytoplasm</location>
    </subcellularLocation>
</comment>
<protein>
    <recommendedName>
        <fullName evidence="3">Protein GrpE</fullName>
    </recommendedName>
    <alternativeName>
        <fullName evidence="3">HSP-70 cofactor</fullName>
    </alternativeName>
</protein>
<keyword evidence="3" id="KW-0963">Cytoplasm</keyword>
<dbReference type="InterPro" id="IPR013805">
    <property type="entry name" value="GrpE_CC"/>
</dbReference>
<reference evidence="7 8" key="1">
    <citation type="submission" date="2017-09" db="EMBL/GenBank/DDBJ databases">
        <title>Depth-based differentiation of microbial function through sediment-hosted aquifers and enrichment of novel symbionts in the deep terrestrial subsurface.</title>
        <authorList>
            <person name="Probst A.J."/>
            <person name="Ladd B."/>
            <person name="Jarett J.K."/>
            <person name="Geller-Mcgrath D.E."/>
            <person name="Sieber C.M."/>
            <person name="Emerson J.B."/>
            <person name="Anantharaman K."/>
            <person name="Thomas B.C."/>
            <person name="Malmstrom R."/>
            <person name="Stieglmeier M."/>
            <person name="Klingl A."/>
            <person name="Woyke T."/>
            <person name="Ryan C.M."/>
            <person name="Banfield J.F."/>
        </authorList>
    </citation>
    <scope>NUCLEOTIDE SEQUENCE [LARGE SCALE GENOMIC DNA]</scope>
    <source>
        <strain evidence="7">CG11_big_fil_rev_8_21_14_0_20_46_11</strain>
    </source>
</reference>
<keyword evidence="5" id="KW-0175">Coiled coil</keyword>
<comment type="subunit">
    <text evidence="3">Homodimer.</text>
</comment>
<dbReference type="Proteomes" id="UP000229342">
    <property type="component" value="Unassembled WGS sequence"/>
</dbReference>
<feature type="coiled-coil region" evidence="5">
    <location>
        <begin position="36"/>
        <end position="91"/>
    </location>
</feature>
<dbReference type="InterPro" id="IPR009012">
    <property type="entry name" value="GrpE_head"/>
</dbReference>
<dbReference type="Pfam" id="PF01025">
    <property type="entry name" value="GrpE"/>
    <property type="match status" value="1"/>
</dbReference>
<dbReference type="InterPro" id="IPR000740">
    <property type="entry name" value="GrpE"/>
</dbReference>
<evidence type="ECO:0000256" key="1">
    <source>
        <dbReference type="ARBA" id="ARBA00009054"/>
    </source>
</evidence>
<dbReference type="CDD" id="cd00446">
    <property type="entry name" value="GrpE"/>
    <property type="match status" value="1"/>
</dbReference>
<dbReference type="EMBL" id="PCVG01000042">
    <property type="protein sequence ID" value="PIQ68597.1"/>
    <property type="molecule type" value="Genomic_DNA"/>
</dbReference>
<evidence type="ECO:0000313" key="8">
    <source>
        <dbReference type="Proteomes" id="UP000229342"/>
    </source>
</evidence>
<dbReference type="PANTHER" id="PTHR21237:SF23">
    <property type="entry name" value="GRPE PROTEIN HOMOLOG, MITOCHONDRIAL"/>
    <property type="match status" value="1"/>
</dbReference>
<dbReference type="Gene3D" id="3.90.20.20">
    <property type="match status" value="1"/>
</dbReference>
<evidence type="ECO:0000313" key="7">
    <source>
        <dbReference type="EMBL" id="PIQ68597.1"/>
    </source>
</evidence>
<feature type="compositionally biased region" description="Acidic residues" evidence="6">
    <location>
        <begin position="21"/>
        <end position="33"/>
    </location>
</feature>
<evidence type="ECO:0000256" key="3">
    <source>
        <dbReference type="HAMAP-Rule" id="MF_01151"/>
    </source>
</evidence>
<comment type="similarity">
    <text evidence="1 3 4">Belongs to the GrpE family.</text>
</comment>
<dbReference type="SUPFAM" id="SSF58014">
    <property type="entry name" value="Coiled-coil domain of nucleotide exchange factor GrpE"/>
    <property type="match status" value="1"/>
</dbReference>
<feature type="region of interest" description="Disordered" evidence="6">
    <location>
        <begin position="17"/>
        <end position="36"/>
    </location>
</feature>
<comment type="caution">
    <text evidence="7">The sequence shown here is derived from an EMBL/GenBank/DDBJ whole genome shotgun (WGS) entry which is preliminary data.</text>
</comment>
<dbReference type="Gene3D" id="2.30.22.10">
    <property type="entry name" value="Head domain of nucleotide exchange factor GrpE"/>
    <property type="match status" value="1"/>
</dbReference>
<keyword evidence="2 3" id="KW-0143">Chaperone</keyword>
<dbReference type="GO" id="GO:0005737">
    <property type="term" value="C:cytoplasm"/>
    <property type="evidence" value="ECO:0007669"/>
    <property type="project" value="UniProtKB-SubCell"/>
</dbReference>
<dbReference type="GO" id="GO:0000774">
    <property type="term" value="F:adenyl-nucleotide exchange factor activity"/>
    <property type="evidence" value="ECO:0007669"/>
    <property type="project" value="InterPro"/>
</dbReference>
<accession>A0A2H0KBK7</accession>
<dbReference type="PANTHER" id="PTHR21237">
    <property type="entry name" value="GRPE PROTEIN"/>
    <property type="match status" value="1"/>
</dbReference>
<evidence type="ECO:0000256" key="5">
    <source>
        <dbReference type="SAM" id="Coils"/>
    </source>
</evidence>
<dbReference type="GO" id="GO:0051087">
    <property type="term" value="F:protein-folding chaperone binding"/>
    <property type="evidence" value="ECO:0007669"/>
    <property type="project" value="InterPro"/>
</dbReference>
<gene>
    <name evidence="3 7" type="primary">grpE</name>
    <name evidence="7" type="ORF">COV91_03290</name>
</gene>
<dbReference type="AlphaFoldDB" id="A0A2H0KBK7"/>
<name>A0A2H0KBK7_9BACT</name>
<comment type="function">
    <text evidence="3">Participates actively in the response to hyperosmotic and heat shock by preventing the aggregation of stress-denatured proteins, in association with DnaK and GrpE. It is the nucleotide exchange factor for DnaK and may function as a thermosensor. Unfolded proteins bind initially to DnaJ; upon interaction with the DnaJ-bound protein, DnaK hydrolyzes its bound ATP, resulting in the formation of a stable complex. GrpE releases ADP from DnaK; ATP binding to DnaK triggers the release of the substrate protein, thus completing the reaction cycle. Several rounds of ATP-dependent interactions between DnaJ, DnaK and GrpE are required for fully efficient folding.</text>
</comment>
<sequence>MRSTFVKYMQDDEITMQNNDTSDDVTFEPSEESENLKDPIETVKKLKEEIKSLRKERAEYLLGWQRAQADYANLTKEASQSKAEFAKFAEERLVRELIPAMQSFQGAFSNKEAWEKVDANWRKGVEYIYSQFLTALEQGGLSLIDPKIGSAFDPLLHASVDVTPVTDKKDDHTIQVCVQKGFSLRGKVLEPAKVTVGEHKES</sequence>
<dbReference type="GO" id="GO:0051082">
    <property type="term" value="F:unfolded protein binding"/>
    <property type="evidence" value="ECO:0007669"/>
    <property type="project" value="TreeGrafter"/>
</dbReference>
<dbReference type="GO" id="GO:0006457">
    <property type="term" value="P:protein folding"/>
    <property type="evidence" value="ECO:0007669"/>
    <property type="project" value="InterPro"/>
</dbReference>
<proteinExistence type="inferred from homology"/>
<keyword evidence="3" id="KW-0346">Stress response</keyword>